<dbReference type="FunFam" id="3.30.300.70:FF:000001">
    <property type="entry name" value="Ribosome maturation factor RimP"/>
    <property type="match status" value="1"/>
</dbReference>
<dbReference type="EMBL" id="CDGJ01000048">
    <property type="protein sequence ID" value="CEJ07312.1"/>
    <property type="molecule type" value="Genomic_DNA"/>
</dbReference>
<dbReference type="GO" id="GO:0005829">
    <property type="term" value="C:cytosol"/>
    <property type="evidence" value="ECO:0007669"/>
    <property type="project" value="TreeGrafter"/>
</dbReference>
<dbReference type="GO" id="GO:0000028">
    <property type="term" value="P:ribosomal small subunit assembly"/>
    <property type="evidence" value="ECO:0007669"/>
    <property type="project" value="TreeGrafter"/>
</dbReference>
<dbReference type="GO" id="GO:0006412">
    <property type="term" value="P:translation"/>
    <property type="evidence" value="ECO:0007669"/>
    <property type="project" value="TreeGrafter"/>
</dbReference>
<dbReference type="HAMAP" id="MF_01077">
    <property type="entry name" value="RimP"/>
    <property type="match status" value="1"/>
</dbReference>
<dbReference type="InterPro" id="IPR036847">
    <property type="entry name" value="RimP_C_sf"/>
</dbReference>
<comment type="subcellular location">
    <subcellularLocation>
        <location evidence="3">Cytoplasm</location>
    </subcellularLocation>
</comment>
<evidence type="ECO:0000259" key="4">
    <source>
        <dbReference type="Pfam" id="PF02576"/>
    </source>
</evidence>
<dbReference type="PANTHER" id="PTHR33867">
    <property type="entry name" value="RIBOSOME MATURATION FACTOR RIMP"/>
    <property type="match status" value="1"/>
</dbReference>
<name>A0A8S0WHA6_9FIRM</name>
<dbReference type="Pfam" id="PF17384">
    <property type="entry name" value="DUF150_C"/>
    <property type="match status" value="1"/>
</dbReference>
<reference evidence="7" key="1">
    <citation type="submission" date="2014-11" db="EMBL/GenBank/DDBJ databases">
        <authorList>
            <person name="Hornung B.V."/>
        </authorList>
    </citation>
    <scope>NUCLEOTIDE SEQUENCE</scope>
    <source>
        <strain evidence="7">INE</strain>
    </source>
</reference>
<evidence type="ECO:0000313" key="7">
    <source>
        <dbReference type="EMBL" id="CEJ07312.1"/>
    </source>
</evidence>
<evidence type="ECO:0000256" key="2">
    <source>
        <dbReference type="ARBA" id="ARBA00022517"/>
    </source>
</evidence>
<dbReference type="PANTHER" id="PTHR33867:SF1">
    <property type="entry name" value="RIBOSOME MATURATION FACTOR RIMP"/>
    <property type="match status" value="1"/>
</dbReference>
<keyword evidence="1 3" id="KW-0963">Cytoplasm</keyword>
<accession>A0A8S0WHA6</accession>
<dbReference type="InterPro" id="IPR028989">
    <property type="entry name" value="RimP_N"/>
</dbReference>
<evidence type="ECO:0000256" key="3">
    <source>
        <dbReference type="HAMAP-Rule" id="MF_01077"/>
    </source>
</evidence>
<dbReference type="SUPFAM" id="SSF75420">
    <property type="entry name" value="YhbC-like, N-terminal domain"/>
    <property type="match status" value="1"/>
</dbReference>
<sequence>MQQNVVEAVTSLVEPVVHARGLELVDVEYIKEGIHWFLRLYIDKEGGADLDDCSEISRAVGDILDEADLIPQAYMLEVSSPGLERPLKKKDDYLRYRGQLVQVFTRENVHGYGEFSGYLEGMEGEEVILEYQGEQIRLPYDLIARAHLLVDF</sequence>
<feature type="domain" description="Ribosome maturation factor RimP N-terminal" evidence="4">
    <location>
        <begin position="12"/>
        <end position="84"/>
    </location>
</feature>
<gene>
    <name evidence="3" type="primary">rimP</name>
    <name evidence="7" type="ORF">DEACI_1773</name>
    <name evidence="6" type="ORF">DEACI_3221</name>
</gene>
<proteinExistence type="inferred from homology"/>
<evidence type="ECO:0000256" key="1">
    <source>
        <dbReference type="ARBA" id="ARBA00022490"/>
    </source>
</evidence>
<keyword evidence="2 3" id="KW-0690">Ribosome biogenesis</keyword>
<dbReference type="InterPro" id="IPR035956">
    <property type="entry name" value="RimP_N_sf"/>
</dbReference>
<dbReference type="Gene3D" id="2.30.30.180">
    <property type="entry name" value="Ribosome maturation factor RimP, C-terminal domain"/>
    <property type="match status" value="1"/>
</dbReference>
<dbReference type="Proteomes" id="UP000836597">
    <property type="component" value="Chromosome"/>
</dbReference>
<dbReference type="RefSeq" id="WP_240985891.1">
    <property type="nucleotide sequence ID" value="NZ_CDGJ01000048.1"/>
</dbReference>
<comment type="function">
    <text evidence="3">Required for maturation of 30S ribosomal subunits.</text>
</comment>
<evidence type="ECO:0000259" key="5">
    <source>
        <dbReference type="Pfam" id="PF17384"/>
    </source>
</evidence>
<dbReference type="EMBL" id="LR746496">
    <property type="protein sequence ID" value="CAA7602542.1"/>
    <property type="molecule type" value="Genomic_DNA"/>
</dbReference>
<reference evidence="6" key="2">
    <citation type="submission" date="2020-01" db="EMBL/GenBank/DDBJ databases">
        <authorList>
            <person name="Hornung B."/>
        </authorList>
    </citation>
    <scope>NUCLEOTIDE SEQUENCE</scope>
    <source>
        <strain evidence="6">PacBioINE</strain>
    </source>
</reference>
<dbReference type="InterPro" id="IPR028998">
    <property type="entry name" value="RimP_C"/>
</dbReference>
<dbReference type="Proteomes" id="UP001071230">
    <property type="component" value="Unassembled WGS sequence"/>
</dbReference>
<dbReference type="CDD" id="cd01734">
    <property type="entry name" value="YlxS_C"/>
    <property type="match status" value="1"/>
</dbReference>
<evidence type="ECO:0000313" key="6">
    <source>
        <dbReference type="EMBL" id="CAA7602542.1"/>
    </source>
</evidence>
<dbReference type="InterPro" id="IPR003728">
    <property type="entry name" value="Ribosome_maturation_RimP"/>
</dbReference>
<dbReference type="Pfam" id="PF02576">
    <property type="entry name" value="RimP_N"/>
    <property type="match status" value="1"/>
</dbReference>
<dbReference type="Gene3D" id="3.30.300.70">
    <property type="entry name" value="RimP-like superfamily, N-terminal"/>
    <property type="match status" value="1"/>
</dbReference>
<dbReference type="KEGG" id="aacx:DEACI_3221"/>
<protein>
    <recommendedName>
        <fullName evidence="3">Ribosome maturation factor RimP</fullName>
    </recommendedName>
</protein>
<feature type="domain" description="Ribosome maturation factor RimP C-terminal" evidence="5">
    <location>
        <begin position="87"/>
        <end position="152"/>
    </location>
</feature>
<dbReference type="AlphaFoldDB" id="A0A8S0WHA6"/>
<dbReference type="SUPFAM" id="SSF74942">
    <property type="entry name" value="YhbC-like, C-terminal domain"/>
    <property type="match status" value="1"/>
</dbReference>
<keyword evidence="8" id="KW-1185">Reference proteome</keyword>
<organism evidence="6">
    <name type="scientific">Acididesulfobacillus acetoxydans</name>
    <dbReference type="NCBI Taxonomy" id="1561005"/>
    <lineage>
        <taxon>Bacteria</taxon>
        <taxon>Bacillati</taxon>
        <taxon>Bacillota</taxon>
        <taxon>Clostridia</taxon>
        <taxon>Eubacteriales</taxon>
        <taxon>Peptococcaceae</taxon>
        <taxon>Acididesulfobacillus</taxon>
    </lineage>
</organism>
<evidence type="ECO:0000313" key="8">
    <source>
        <dbReference type="Proteomes" id="UP001071230"/>
    </source>
</evidence>
<comment type="similarity">
    <text evidence="3">Belongs to the RimP family.</text>
</comment>